<dbReference type="Proteomes" id="UP000242351">
    <property type="component" value="Unassembled WGS sequence"/>
</dbReference>
<dbReference type="RefSeq" id="WP_100358224.1">
    <property type="nucleotide sequence ID" value="NZ_PGOZ01000033.1"/>
</dbReference>
<name>A0A2H9UHZ3_9GAMM</name>
<protein>
    <recommendedName>
        <fullName evidence="3">PARP-type domain-containing protein</fullName>
    </recommendedName>
</protein>
<gene>
    <name evidence="1" type="ORF">CU320_14925</name>
</gene>
<reference evidence="1 2" key="2">
    <citation type="submission" date="2017-12" db="EMBL/GenBank/DDBJ databases">
        <title>Revising the taxonomy of the Acinetobacter lwoffii group: the description of Acinetobacter pseudolwoffii sp. nov. and emended description of Acinetobacter lwoffii.</title>
        <authorList>
            <person name="Nemec A."/>
        </authorList>
    </citation>
    <scope>NUCLEOTIDE SEQUENCE [LARGE SCALE GENOMIC DNA]</scope>
    <source>
        <strain evidence="1 2">ANC 5347</strain>
    </source>
</reference>
<evidence type="ECO:0000313" key="1">
    <source>
        <dbReference type="EMBL" id="PJI31281.1"/>
    </source>
</evidence>
<dbReference type="EMBL" id="PGOZ01000033">
    <property type="protein sequence ID" value="PJI31281.1"/>
    <property type="molecule type" value="Genomic_DNA"/>
</dbReference>
<organism evidence="1 2">
    <name type="scientific">Acinetobacter pseudolwoffii</name>
    <dbReference type="NCBI Taxonomy" id="2053287"/>
    <lineage>
        <taxon>Bacteria</taxon>
        <taxon>Pseudomonadati</taxon>
        <taxon>Pseudomonadota</taxon>
        <taxon>Gammaproteobacteria</taxon>
        <taxon>Moraxellales</taxon>
        <taxon>Moraxellaceae</taxon>
        <taxon>Acinetobacter</taxon>
    </lineage>
</organism>
<reference evidence="1 2" key="1">
    <citation type="submission" date="2017-11" db="EMBL/GenBank/DDBJ databases">
        <authorList>
            <person name="Han C.G."/>
        </authorList>
    </citation>
    <scope>NUCLEOTIDE SEQUENCE [LARGE SCALE GENOMIC DNA]</scope>
    <source>
        <strain evidence="1 2">ANC 5347</strain>
    </source>
</reference>
<evidence type="ECO:0008006" key="3">
    <source>
        <dbReference type="Google" id="ProtNLM"/>
    </source>
</evidence>
<sequence length="75" mass="8452">MAFAEDIENCLLDGFKNGDNRTCFICHEKVTGPVVYHDGSVDGHDIWVMLVFHPACANLMGQRLISDGFPNRRKK</sequence>
<accession>A0A2H9UHZ3</accession>
<comment type="caution">
    <text evidence="1">The sequence shown here is derived from an EMBL/GenBank/DDBJ whole genome shotgun (WGS) entry which is preliminary data.</text>
</comment>
<evidence type="ECO:0000313" key="2">
    <source>
        <dbReference type="Proteomes" id="UP000242351"/>
    </source>
</evidence>
<proteinExistence type="predicted"/>
<dbReference type="AlphaFoldDB" id="A0A2H9UHZ3"/>